<name>A0ABS3CZ12_9ALTE</name>
<sequence>MRKTTIARRPMDFEGREQQMLVSWLEIQHRAAYAVTWHTPNGGARDKATAGKLKAQGVKAGVPDLQLAQARGGFFGLFIEFKATPPYDAAVSGVQKDMLGRLKAEGYRAVVCRGIEDAMREINAYLGMEPTARQVPAQ</sequence>
<evidence type="ECO:0000313" key="5">
    <source>
        <dbReference type="EMBL" id="MBN7822350.1"/>
    </source>
</evidence>
<evidence type="ECO:0000256" key="1">
    <source>
        <dbReference type="ARBA" id="ARBA00001946"/>
    </source>
</evidence>
<dbReference type="RefSeq" id="WP_206596288.1">
    <property type="nucleotide sequence ID" value="NZ_JAFKCS010000053.1"/>
</dbReference>
<dbReference type="Pfam" id="PF08774">
    <property type="entry name" value="VRR_NUC"/>
    <property type="match status" value="1"/>
</dbReference>
<comment type="cofactor">
    <cofactor evidence="1">
        <name>Mg(2+)</name>
        <dbReference type="ChEBI" id="CHEBI:18420"/>
    </cofactor>
</comment>
<dbReference type="InterPro" id="IPR011856">
    <property type="entry name" value="tRNA_endonuc-like_dom_sf"/>
</dbReference>
<dbReference type="Proteomes" id="UP000663992">
    <property type="component" value="Unassembled WGS sequence"/>
</dbReference>
<dbReference type="SMART" id="SM00990">
    <property type="entry name" value="VRR_NUC"/>
    <property type="match status" value="1"/>
</dbReference>
<comment type="caution">
    <text evidence="5">The sequence shown here is derived from an EMBL/GenBank/DDBJ whole genome shotgun (WGS) entry which is preliminary data.</text>
</comment>
<evidence type="ECO:0000256" key="2">
    <source>
        <dbReference type="ARBA" id="ARBA00022722"/>
    </source>
</evidence>
<keyword evidence="6" id="KW-1185">Reference proteome</keyword>
<organism evidence="5 6">
    <name type="scientific">Bowmanella yangjiangensis</name>
    <dbReference type="NCBI Taxonomy" id="2811230"/>
    <lineage>
        <taxon>Bacteria</taxon>
        <taxon>Pseudomonadati</taxon>
        <taxon>Pseudomonadota</taxon>
        <taxon>Gammaproteobacteria</taxon>
        <taxon>Alteromonadales</taxon>
        <taxon>Alteromonadaceae</taxon>
        <taxon>Bowmanella</taxon>
    </lineage>
</organism>
<dbReference type="InterPro" id="IPR014883">
    <property type="entry name" value="VRR_NUC"/>
</dbReference>
<keyword evidence="2" id="KW-0540">Nuclease</keyword>
<evidence type="ECO:0000313" key="6">
    <source>
        <dbReference type="Proteomes" id="UP000663992"/>
    </source>
</evidence>
<feature type="domain" description="VRR-NUC" evidence="4">
    <location>
        <begin position="1"/>
        <end position="116"/>
    </location>
</feature>
<proteinExistence type="predicted"/>
<reference evidence="5 6" key="1">
    <citation type="submission" date="2021-03" db="EMBL/GenBank/DDBJ databases">
        <title>novel species isolated from a fishpond in China.</title>
        <authorList>
            <person name="Lu H."/>
            <person name="Cai Z."/>
        </authorList>
    </citation>
    <scope>NUCLEOTIDE SEQUENCE [LARGE SCALE GENOMIC DNA]</scope>
    <source>
        <strain evidence="5 6">Y57</strain>
    </source>
</reference>
<dbReference type="Gene3D" id="3.40.1350.10">
    <property type="match status" value="1"/>
</dbReference>
<accession>A0ABS3CZ12</accession>
<evidence type="ECO:0000256" key="3">
    <source>
        <dbReference type="ARBA" id="ARBA00022801"/>
    </source>
</evidence>
<evidence type="ECO:0000259" key="4">
    <source>
        <dbReference type="SMART" id="SM00990"/>
    </source>
</evidence>
<dbReference type="EMBL" id="JAFKCS010000053">
    <property type="protein sequence ID" value="MBN7822350.1"/>
    <property type="molecule type" value="Genomic_DNA"/>
</dbReference>
<gene>
    <name evidence="5" type="ORF">J0A65_20960</name>
</gene>
<keyword evidence="3" id="KW-0378">Hydrolase</keyword>
<protein>
    <submittedName>
        <fullName evidence="5">VRR-NUC domain-containing protein</fullName>
    </submittedName>
</protein>